<feature type="compositionally biased region" description="Low complexity" evidence="1">
    <location>
        <begin position="307"/>
        <end position="318"/>
    </location>
</feature>
<dbReference type="VEuPathDB" id="VectorBase:GBRI019037"/>
<feature type="region of interest" description="Disordered" evidence="1">
    <location>
        <begin position="226"/>
        <end position="262"/>
    </location>
</feature>
<reference evidence="3" key="1">
    <citation type="submission" date="2014-03" db="EMBL/GenBank/DDBJ databases">
        <authorList>
            <person name="Aksoy S."/>
            <person name="Warren W."/>
            <person name="Wilson R.K."/>
        </authorList>
    </citation>
    <scope>NUCLEOTIDE SEQUENCE [LARGE SCALE GENOMIC DNA]</scope>
    <source>
        <strain evidence="3">IAEA</strain>
    </source>
</reference>
<reference evidence="2" key="2">
    <citation type="submission" date="2020-05" db="UniProtKB">
        <authorList>
            <consortium name="EnsemblMetazoa"/>
        </authorList>
    </citation>
    <scope>IDENTIFICATION</scope>
    <source>
        <strain evidence="2">IAEA</strain>
    </source>
</reference>
<protein>
    <recommendedName>
        <fullName evidence="4">CUB domain-containing protein</fullName>
    </recommendedName>
</protein>
<dbReference type="Proteomes" id="UP000091820">
    <property type="component" value="Unassembled WGS sequence"/>
</dbReference>
<evidence type="ECO:0008006" key="4">
    <source>
        <dbReference type="Google" id="ProtNLM"/>
    </source>
</evidence>
<dbReference type="SUPFAM" id="SSF49854">
    <property type="entry name" value="Spermadhesin, CUB domain"/>
    <property type="match status" value="1"/>
</dbReference>
<proteinExistence type="predicted"/>
<evidence type="ECO:0000256" key="1">
    <source>
        <dbReference type="SAM" id="MobiDB-lite"/>
    </source>
</evidence>
<name>A0A1A9WGQ0_9MUSC</name>
<evidence type="ECO:0000313" key="2">
    <source>
        <dbReference type="EnsemblMetazoa" id="GBRI019037-PA"/>
    </source>
</evidence>
<keyword evidence="3" id="KW-1185">Reference proteome</keyword>
<evidence type="ECO:0000313" key="3">
    <source>
        <dbReference type="Proteomes" id="UP000091820"/>
    </source>
</evidence>
<sequence>MLREVKYVSPVVTNVNNNNNNNDYLHLQEQQQRQLRSISATMKVKTTTPTTSIRIASNWFDSKTYEAMHSFATKEEKTASKTLVLMPEWTTFTIFTTGRFFTPFTTTLTVHSTAATTLSSDISTNAVSITNMTATKSREQYFISEKSSTTANGAFIMASDEMQSKQVQKTEHNSIRTHKTEQNNMIETKSTSSYNCTTKTTTTKGDKISNNINGSTASTTIVSNTSSDGNVATNPSSSQITDDVGQGNLIEKPTGRHTRHQEHKVVTTIPLESIPLYSITLEQQQQHRQNTEHRNNKKDNYRQDVATSTSSSRTVTITKASKSKRTERTNAIQQPLNQLRRPLLVTATTPSSLLQRYARQAADAEQSDKCRMFVEGDPAKNEFYSPEFPNNYTKNINCTRVIVAMMGHANVLRFVHNPPRYVQRIELV</sequence>
<feature type="compositionally biased region" description="Polar residues" evidence="1">
    <location>
        <begin position="226"/>
        <end position="241"/>
    </location>
</feature>
<accession>A0A1A9WGQ0</accession>
<organism evidence="2 3">
    <name type="scientific">Glossina brevipalpis</name>
    <dbReference type="NCBI Taxonomy" id="37001"/>
    <lineage>
        <taxon>Eukaryota</taxon>
        <taxon>Metazoa</taxon>
        <taxon>Ecdysozoa</taxon>
        <taxon>Arthropoda</taxon>
        <taxon>Hexapoda</taxon>
        <taxon>Insecta</taxon>
        <taxon>Pterygota</taxon>
        <taxon>Neoptera</taxon>
        <taxon>Endopterygota</taxon>
        <taxon>Diptera</taxon>
        <taxon>Brachycera</taxon>
        <taxon>Muscomorpha</taxon>
        <taxon>Hippoboscoidea</taxon>
        <taxon>Glossinidae</taxon>
        <taxon>Glossina</taxon>
    </lineage>
</organism>
<dbReference type="EnsemblMetazoa" id="GBRI019037-RA">
    <property type="protein sequence ID" value="GBRI019037-PA"/>
    <property type="gene ID" value="GBRI019037"/>
</dbReference>
<dbReference type="InterPro" id="IPR035914">
    <property type="entry name" value="Sperma_CUB_dom_sf"/>
</dbReference>
<feature type="region of interest" description="Disordered" evidence="1">
    <location>
        <begin position="283"/>
        <end position="329"/>
    </location>
</feature>
<feature type="compositionally biased region" description="Basic and acidic residues" evidence="1">
    <location>
        <begin position="289"/>
        <end position="302"/>
    </location>
</feature>
<dbReference type="AlphaFoldDB" id="A0A1A9WGQ0"/>